<evidence type="ECO:0000313" key="3">
    <source>
        <dbReference type="Proteomes" id="UP001177003"/>
    </source>
</evidence>
<protein>
    <submittedName>
        <fullName evidence="2">Uncharacterized protein</fullName>
    </submittedName>
</protein>
<reference evidence="2" key="1">
    <citation type="submission" date="2023-04" db="EMBL/GenBank/DDBJ databases">
        <authorList>
            <person name="Vijverberg K."/>
            <person name="Xiong W."/>
            <person name="Schranz E."/>
        </authorList>
    </citation>
    <scope>NUCLEOTIDE SEQUENCE</scope>
</reference>
<evidence type="ECO:0000313" key="2">
    <source>
        <dbReference type="EMBL" id="CAI9290126.1"/>
    </source>
</evidence>
<keyword evidence="3" id="KW-1185">Reference proteome</keyword>
<dbReference type="EMBL" id="OX465082">
    <property type="protein sequence ID" value="CAI9290126.1"/>
    <property type="molecule type" value="Genomic_DNA"/>
</dbReference>
<accession>A0AA36EBB1</accession>
<feature type="compositionally biased region" description="Basic and acidic residues" evidence="1">
    <location>
        <begin position="147"/>
        <end position="169"/>
    </location>
</feature>
<sequence>MIRHAIAVDLYYYVYRMKFTCLKIVKRLPFVRNVTGSLLEKIENIEISVGGFGRQLPENFEDIGDDDGMVVEDDMLDGMMRDYGDEEEYVVVIKHSYGVILSEKKNIEKALKHGIEKVPNNLSLKEWCEKNKILFKEVNNAESGGMKAKDPSFDGDSNKGDADGGKEAEFSPIGGLAV</sequence>
<dbReference type="AlphaFoldDB" id="A0AA36EBB1"/>
<evidence type="ECO:0000256" key="1">
    <source>
        <dbReference type="SAM" id="MobiDB-lite"/>
    </source>
</evidence>
<proteinExistence type="predicted"/>
<name>A0AA36EBB1_LACSI</name>
<gene>
    <name evidence="2" type="ORF">LSALG_LOCUS29338</name>
</gene>
<organism evidence="2 3">
    <name type="scientific">Lactuca saligna</name>
    <name type="common">Willowleaf lettuce</name>
    <dbReference type="NCBI Taxonomy" id="75948"/>
    <lineage>
        <taxon>Eukaryota</taxon>
        <taxon>Viridiplantae</taxon>
        <taxon>Streptophyta</taxon>
        <taxon>Embryophyta</taxon>
        <taxon>Tracheophyta</taxon>
        <taxon>Spermatophyta</taxon>
        <taxon>Magnoliopsida</taxon>
        <taxon>eudicotyledons</taxon>
        <taxon>Gunneridae</taxon>
        <taxon>Pentapetalae</taxon>
        <taxon>asterids</taxon>
        <taxon>campanulids</taxon>
        <taxon>Asterales</taxon>
        <taxon>Asteraceae</taxon>
        <taxon>Cichorioideae</taxon>
        <taxon>Cichorieae</taxon>
        <taxon>Lactucinae</taxon>
        <taxon>Lactuca</taxon>
    </lineage>
</organism>
<dbReference type="Proteomes" id="UP001177003">
    <property type="component" value="Chromosome 6"/>
</dbReference>
<feature type="region of interest" description="Disordered" evidence="1">
    <location>
        <begin position="143"/>
        <end position="178"/>
    </location>
</feature>